<name>A0A2H3C7L1_ARMGA</name>
<dbReference type="InParanoid" id="A0A2H3C7L1"/>
<evidence type="ECO:0000313" key="3">
    <source>
        <dbReference type="EMBL" id="PBK81807.1"/>
    </source>
</evidence>
<dbReference type="AlphaFoldDB" id="A0A2H3C7L1"/>
<reference evidence="4" key="1">
    <citation type="journal article" date="2017" name="Nat. Ecol. Evol.">
        <title>Genome expansion and lineage-specific genetic innovations in the forest pathogenic fungi Armillaria.</title>
        <authorList>
            <person name="Sipos G."/>
            <person name="Prasanna A.N."/>
            <person name="Walter M.C."/>
            <person name="O'Connor E."/>
            <person name="Balint B."/>
            <person name="Krizsan K."/>
            <person name="Kiss B."/>
            <person name="Hess J."/>
            <person name="Varga T."/>
            <person name="Slot J."/>
            <person name="Riley R."/>
            <person name="Boka B."/>
            <person name="Rigling D."/>
            <person name="Barry K."/>
            <person name="Lee J."/>
            <person name="Mihaltcheva S."/>
            <person name="LaButti K."/>
            <person name="Lipzen A."/>
            <person name="Waldron R."/>
            <person name="Moloney N.M."/>
            <person name="Sperisen C."/>
            <person name="Kredics L."/>
            <person name="Vagvoelgyi C."/>
            <person name="Patrignani A."/>
            <person name="Fitzpatrick D."/>
            <person name="Nagy I."/>
            <person name="Doyle S."/>
            <person name="Anderson J.B."/>
            <person name="Grigoriev I.V."/>
            <person name="Gueldener U."/>
            <person name="Muensterkoetter M."/>
            <person name="Nagy L.G."/>
        </authorList>
    </citation>
    <scope>NUCLEOTIDE SEQUENCE [LARGE SCALE GENOMIC DNA]</scope>
    <source>
        <strain evidence="4">Ar21-2</strain>
    </source>
</reference>
<gene>
    <name evidence="2" type="ORF">ARMGADRAFT_288594</name>
    <name evidence="3" type="ORF">ARMGADRAFT_775259</name>
</gene>
<evidence type="ECO:0000256" key="1">
    <source>
        <dbReference type="SAM" id="MobiDB-lite"/>
    </source>
</evidence>
<protein>
    <submittedName>
        <fullName evidence="2">Uncharacterized protein</fullName>
    </submittedName>
</protein>
<accession>A0A2H3C7L1</accession>
<reference evidence="2" key="2">
    <citation type="journal article" date="2017" name="Nat. Ecol. Evol.">
        <title>Lineage-specific genetic innovations streamline the genomes of Armillaria species to pathogenesis.</title>
        <authorList>
            <consortium name="DOE Joint Genome Institute"/>
            <person name="Sipos G."/>
            <person name="Prasanna A.N."/>
            <person name="Walter M.C."/>
            <person name="O'Connor E."/>
            <person name="Balint B."/>
            <person name="Krizsan K."/>
            <person name="Kiss B."/>
            <person name="Hess J."/>
            <person name="Varga T."/>
            <person name="Slot J."/>
            <person name="Riley R."/>
            <person name="Boka B."/>
            <person name="Rigling D."/>
            <person name="Barry K."/>
            <person name="Lee J."/>
            <person name="Mihaltcheva S."/>
            <person name="LaButti K."/>
            <person name="Lipzen A."/>
            <person name="Waldron R."/>
            <person name="Moloney N.M."/>
            <person name="Sperisen C."/>
            <person name="Kredics L."/>
            <person name="Vagvolgyi C."/>
            <person name="Patrignani A."/>
            <person name="Fitzpatrick D."/>
            <person name="Nagy I."/>
            <person name="Doyle S."/>
            <person name="Anderson J."/>
            <person name="Grigoriev I.V."/>
            <person name="Guldener U."/>
            <person name="Munsterkotter M."/>
            <person name="Nagy L.G."/>
        </authorList>
    </citation>
    <scope>NUCLEOTIDE SEQUENCE [LARGE SCALE GENOMIC DNA]</scope>
    <source>
        <strain evidence="2">Ar21-2</strain>
    </source>
</reference>
<evidence type="ECO:0000313" key="2">
    <source>
        <dbReference type="EMBL" id="PBK79049.1"/>
    </source>
</evidence>
<keyword evidence="4" id="KW-1185">Reference proteome</keyword>
<feature type="compositionally biased region" description="Basic and acidic residues" evidence="1">
    <location>
        <begin position="158"/>
        <end position="167"/>
    </location>
</feature>
<evidence type="ECO:0000313" key="4">
    <source>
        <dbReference type="Proteomes" id="UP000217790"/>
    </source>
</evidence>
<sequence length="167" mass="18763">MGGFVSEKMIKTAQRLQRRLSVFPMYAHLSRPTVLSLEAGGTQLRCYFPVEAIPSQIQVEKCVMNDTVLTCYPPVSYMPCVTGSTFNVQRTFYSIRHHIKSVRGKGMTCCPIFFRSRSVDSPRPGSPPCSQQKGQHDMPSDQAGYEVYPQSSANGRVKSSEKERDKM</sequence>
<organism evidence="2 4">
    <name type="scientific">Armillaria gallica</name>
    <name type="common">Bulbous honey fungus</name>
    <name type="synonym">Armillaria bulbosa</name>
    <dbReference type="NCBI Taxonomy" id="47427"/>
    <lineage>
        <taxon>Eukaryota</taxon>
        <taxon>Fungi</taxon>
        <taxon>Dikarya</taxon>
        <taxon>Basidiomycota</taxon>
        <taxon>Agaricomycotina</taxon>
        <taxon>Agaricomycetes</taxon>
        <taxon>Agaricomycetidae</taxon>
        <taxon>Agaricales</taxon>
        <taxon>Marasmiineae</taxon>
        <taxon>Physalacriaceae</taxon>
        <taxon>Armillaria</taxon>
    </lineage>
</organism>
<dbReference type="OrthoDB" id="3127518at2759"/>
<dbReference type="Proteomes" id="UP000217790">
    <property type="component" value="Unassembled WGS sequence"/>
</dbReference>
<feature type="region of interest" description="Disordered" evidence="1">
    <location>
        <begin position="119"/>
        <end position="167"/>
    </location>
</feature>
<dbReference type="EMBL" id="KZ293847">
    <property type="protein sequence ID" value="PBK79049.1"/>
    <property type="molecule type" value="Genomic_DNA"/>
</dbReference>
<dbReference type="EMBL" id="KZ293725">
    <property type="protein sequence ID" value="PBK81807.1"/>
    <property type="molecule type" value="Genomic_DNA"/>
</dbReference>
<proteinExistence type="predicted"/>